<keyword evidence="1" id="KW-0472">Membrane</keyword>
<evidence type="ECO:0000313" key="3">
    <source>
        <dbReference type="Proteomes" id="UP000186341"/>
    </source>
</evidence>
<dbReference type="EMBL" id="MPJW01000080">
    <property type="protein sequence ID" value="OLU41578.1"/>
    <property type="molecule type" value="Genomic_DNA"/>
</dbReference>
<keyword evidence="1" id="KW-1133">Transmembrane helix</keyword>
<proteinExistence type="predicted"/>
<evidence type="ECO:0000313" key="2">
    <source>
        <dbReference type="EMBL" id="OLU41578.1"/>
    </source>
</evidence>
<accession>A0A1U7NHR4</accession>
<feature type="transmembrane region" description="Helical" evidence="1">
    <location>
        <begin position="81"/>
        <end position="97"/>
    </location>
</feature>
<organism evidence="2 3">
    <name type="scientific">Ileibacterium valens</name>
    <dbReference type="NCBI Taxonomy" id="1862668"/>
    <lineage>
        <taxon>Bacteria</taxon>
        <taxon>Bacillati</taxon>
        <taxon>Bacillota</taxon>
        <taxon>Erysipelotrichia</taxon>
        <taxon>Erysipelotrichales</taxon>
        <taxon>Erysipelotrichaceae</taxon>
        <taxon>Ileibacterium</taxon>
    </lineage>
</organism>
<comment type="caution">
    <text evidence="2">The sequence shown here is derived from an EMBL/GenBank/DDBJ whole genome shotgun (WGS) entry which is preliminary data.</text>
</comment>
<sequence>MHSGFHHTSSLKKMVSAALILLKGQTKADPLQDQDMAVHYFFTEALCLISVLEYFTADCFAIYFIHLYFIYFRSCRLNDPFRIGSVLFVCFLFYPLFL</sequence>
<name>A0A1U7NHR4_9FIRM</name>
<gene>
    <name evidence="2" type="ORF">BO222_03125</name>
</gene>
<keyword evidence="1" id="KW-0812">Transmembrane</keyword>
<reference evidence="2 3" key="1">
    <citation type="submission" date="2016-11" db="EMBL/GenBank/DDBJ databases">
        <title>Description of two novel members of the family Erysipelotrichaceae: Ileibacterium lipovorans gen. nov., sp. nov. and Dubosiella newyorkensis, gen. nov., sp. nov.</title>
        <authorList>
            <person name="Cox L.M."/>
            <person name="Sohn J."/>
            <person name="Tyrrell K.L."/>
            <person name="Citron D.M."/>
            <person name="Lawson P.A."/>
            <person name="Patel N.B."/>
            <person name="Iizumi T."/>
            <person name="Perez-Perez G.I."/>
            <person name="Goldstein E.J."/>
            <person name="Blaser M.J."/>
        </authorList>
    </citation>
    <scope>NUCLEOTIDE SEQUENCE [LARGE SCALE GENOMIC DNA]</scope>
    <source>
        <strain evidence="2 3">NYU-BL-A3</strain>
    </source>
</reference>
<dbReference type="Proteomes" id="UP000186341">
    <property type="component" value="Unassembled WGS sequence"/>
</dbReference>
<dbReference type="AlphaFoldDB" id="A0A1U7NHR4"/>
<protein>
    <submittedName>
        <fullName evidence="2">Uncharacterized protein</fullName>
    </submittedName>
</protein>
<keyword evidence="3" id="KW-1185">Reference proteome</keyword>
<feature type="transmembrane region" description="Helical" evidence="1">
    <location>
        <begin position="38"/>
        <end position="69"/>
    </location>
</feature>
<evidence type="ECO:0000256" key="1">
    <source>
        <dbReference type="SAM" id="Phobius"/>
    </source>
</evidence>